<proteinExistence type="predicted"/>
<evidence type="ECO:0000313" key="2">
    <source>
        <dbReference type="Proteomes" id="UP000239469"/>
    </source>
</evidence>
<dbReference type="RefSeq" id="WP_146131868.1">
    <property type="nucleotide sequence ID" value="NZ_MTBD01000037.1"/>
</dbReference>
<reference evidence="1 2" key="1">
    <citation type="submission" date="2017-01" db="EMBL/GenBank/DDBJ databases">
        <title>New insights into the genetic diversity of Chromobacterium isolated from tropical freshwater lake.</title>
        <authorList>
            <person name="Santos A.B."/>
            <person name="Nascimento A.M."/>
            <person name="Da Silva P.C."/>
        </authorList>
    </citation>
    <scope>NUCLEOTIDE SEQUENCE [LARGE SCALE GENOMIC DNA]</scope>
    <source>
        <strain evidence="1 2">56AF</strain>
    </source>
</reference>
<dbReference type="Proteomes" id="UP000239469">
    <property type="component" value="Unassembled WGS sequence"/>
</dbReference>
<accession>A0A2S9WZF1</accession>
<evidence type="ECO:0008006" key="3">
    <source>
        <dbReference type="Google" id="ProtNLM"/>
    </source>
</evidence>
<protein>
    <recommendedName>
        <fullName evidence="3">DUF1496 domain-containing protein</fullName>
    </recommendedName>
</protein>
<organism evidence="1 2">
    <name type="scientific">Chromobacterium amazonense</name>
    <dbReference type="NCBI Taxonomy" id="1382803"/>
    <lineage>
        <taxon>Bacteria</taxon>
        <taxon>Pseudomonadati</taxon>
        <taxon>Pseudomonadota</taxon>
        <taxon>Betaproteobacteria</taxon>
        <taxon>Neisseriales</taxon>
        <taxon>Chromobacteriaceae</taxon>
        <taxon>Chromobacterium</taxon>
    </lineage>
</organism>
<dbReference type="AlphaFoldDB" id="A0A2S9WZF1"/>
<name>A0A2S9WZF1_9NEIS</name>
<gene>
    <name evidence="1" type="ORF">BUE93_20215</name>
</gene>
<dbReference type="EMBL" id="MTBD01000037">
    <property type="protein sequence ID" value="PRP68776.1"/>
    <property type="molecule type" value="Genomic_DNA"/>
</dbReference>
<evidence type="ECO:0000313" key="1">
    <source>
        <dbReference type="EMBL" id="PRP68776.1"/>
    </source>
</evidence>
<sequence>MKTEARTFITVEMNAQRERNILCAGLSLGLLAGILLMVCSPPSVQAGERAELCYHQGAGYSEGAILPHAKQNVRCTAVMAPEAGGQVGKRAAAWVPLTADTLEAFASLLEPEDDTLPPGETPEPL</sequence>
<comment type="caution">
    <text evidence="1">The sequence shown here is derived from an EMBL/GenBank/DDBJ whole genome shotgun (WGS) entry which is preliminary data.</text>
</comment>